<gene>
    <name evidence="4" type="primary">X975_03643</name>
    <name evidence="4" type="ORF">NPIL_544371</name>
</gene>
<evidence type="ECO:0000256" key="2">
    <source>
        <dbReference type="SAM" id="Phobius"/>
    </source>
</evidence>
<keyword evidence="2" id="KW-0472">Membrane</keyword>
<dbReference type="OrthoDB" id="6610549at2759"/>
<feature type="compositionally biased region" description="Polar residues" evidence="1">
    <location>
        <begin position="207"/>
        <end position="231"/>
    </location>
</feature>
<feature type="compositionally biased region" description="Basic and acidic residues" evidence="1">
    <location>
        <begin position="238"/>
        <end position="247"/>
    </location>
</feature>
<dbReference type="InterPro" id="IPR006149">
    <property type="entry name" value="EB_dom"/>
</dbReference>
<feature type="compositionally biased region" description="Polar residues" evidence="1">
    <location>
        <begin position="269"/>
        <end position="278"/>
    </location>
</feature>
<evidence type="ECO:0000259" key="3">
    <source>
        <dbReference type="Pfam" id="PF01683"/>
    </source>
</evidence>
<reference evidence="4" key="1">
    <citation type="submission" date="2020-08" db="EMBL/GenBank/DDBJ databases">
        <title>Multicomponent nature underlies the extraordinary mechanical properties of spider dragline silk.</title>
        <authorList>
            <person name="Kono N."/>
            <person name="Nakamura H."/>
            <person name="Mori M."/>
            <person name="Yoshida Y."/>
            <person name="Ohtoshi R."/>
            <person name="Malay A.D."/>
            <person name="Moran D.A.P."/>
            <person name="Tomita M."/>
            <person name="Numata K."/>
            <person name="Arakawa K."/>
        </authorList>
    </citation>
    <scope>NUCLEOTIDE SEQUENCE</scope>
</reference>
<feature type="compositionally biased region" description="Basic residues" evidence="1">
    <location>
        <begin position="184"/>
        <end position="197"/>
    </location>
</feature>
<sequence>MVITKMWIDSPGAPHWKAFDQQMFLPLHIPLIKDERKKIISMNENNLSVIITAPGSSCEFLNISNVPGLKLGEKCRRSEQCQNATPNSTCSDGICMCESGFFPIRSINSSLCESNEVDKTGEEYMGSPEPPKVRQQQVDPKMIIIMVVLAVMFIGICVALHLFSKARFRNHRTIFNSPHPRLMHIKLGKKKGRRRASHTSLEVPGSRQLSICSQLSPLQSRRGSQATSPESIQKARRSNGEKKEAGSHAHKTHKTDSSEKGASKAISDAPTNVTNGPGSPTVIVASNRGSNKASNPNASVSARV</sequence>
<protein>
    <recommendedName>
        <fullName evidence="3">EB domain-containing protein</fullName>
    </recommendedName>
</protein>
<accession>A0A8X6TWB0</accession>
<dbReference type="Pfam" id="PF01683">
    <property type="entry name" value="EB"/>
    <property type="match status" value="1"/>
</dbReference>
<keyword evidence="2" id="KW-0812">Transmembrane</keyword>
<feature type="compositionally biased region" description="Polar residues" evidence="1">
    <location>
        <begin position="287"/>
        <end position="304"/>
    </location>
</feature>
<name>A0A8X6TWB0_NEPPI</name>
<evidence type="ECO:0000313" key="4">
    <source>
        <dbReference type="EMBL" id="GFT56923.1"/>
    </source>
</evidence>
<keyword evidence="5" id="KW-1185">Reference proteome</keyword>
<dbReference type="EMBL" id="BMAW01066867">
    <property type="protein sequence ID" value="GFT56923.1"/>
    <property type="molecule type" value="Genomic_DNA"/>
</dbReference>
<keyword evidence="2" id="KW-1133">Transmembrane helix</keyword>
<comment type="caution">
    <text evidence="4">The sequence shown here is derived from an EMBL/GenBank/DDBJ whole genome shotgun (WGS) entry which is preliminary data.</text>
</comment>
<feature type="domain" description="EB" evidence="3">
    <location>
        <begin position="68"/>
        <end position="104"/>
    </location>
</feature>
<feature type="transmembrane region" description="Helical" evidence="2">
    <location>
        <begin position="142"/>
        <end position="163"/>
    </location>
</feature>
<organism evidence="4 5">
    <name type="scientific">Nephila pilipes</name>
    <name type="common">Giant wood spider</name>
    <name type="synonym">Nephila maculata</name>
    <dbReference type="NCBI Taxonomy" id="299642"/>
    <lineage>
        <taxon>Eukaryota</taxon>
        <taxon>Metazoa</taxon>
        <taxon>Ecdysozoa</taxon>
        <taxon>Arthropoda</taxon>
        <taxon>Chelicerata</taxon>
        <taxon>Arachnida</taxon>
        <taxon>Araneae</taxon>
        <taxon>Araneomorphae</taxon>
        <taxon>Entelegynae</taxon>
        <taxon>Araneoidea</taxon>
        <taxon>Nephilidae</taxon>
        <taxon>Nephila</taxon>
    </lineage>
</organism>
<evidence type="ECO:0000256" key="1">
    <source>
        <dbReference type="SAM" id="MobiDB-lite"/>
    </source>
</evidence>
<dbReference type="Proteomes" id="UP000887013">
    <property type="component" value="Unassembled WGS sequence"/>
</dbReference>
<dbReference type="AlphaFoldDB" id="A0A8X6TWB0"/>
<evidence type="ECO:0000313" key="5">
    <source>
        <dbReference type="Proteomes" id="UP000887013"/>
    </source>
</evidence>
<feature type="region of interest" description="Disordered" evidence="1">
    <location>
        <begin position="184"/>
        <end position="304"/>
    </location>
</feature>
<proteinExistence type="predicted"/>